<feature type="transmembrane region" description="Helical" evidence="11">
    <location>
        <begin position="6"/>
        <end position="26"/>
    </location>
</feature>
<keyword evidence="6 10" id="KW-1133">Transmembrane helix</keyword>
<dbReference type="GO" id="GO:0005886">
    <property type="term" value="C:plasma membrane"/>
    <property type="evidence" value="ECO:0007669"/>
    <property type="project" value="UniProtKB-SubCell"/>
</dbReference>
<comment type="caution">
    <text evidence="14">The sequence shown here is derived from an EMBL/GenBank/DDBJ whole genome shotgun (WGS) entry which is preliminary data.</text>
</comment>
<keyword evidence="15" id="KW-1185">Reference proteome</keyword>
<dbReference type="Gene3D" id="3.30.465.10">
    <property type="match status" value="1"/>
</dbReference>
<dbReference type="OrthoDB" id="9798188at2"/>
<dbReference type="RefSeq" id="WP_048571364.1">
    <property type="nucleotide sequence ID" value="NZ_LFVU01000028.1"/>
</dbReference>
<dbReference type="AlphaFoldDB" id="A0A0J8FZC9"/>
<dbReference type="SUPFAM" id="SSF54631">
    <property type="entry name" value="CBS-domain pair"/>
    <property type="match status" value="1"/>
</dbReference>
<dbReference type="CDD" id="cd04590">
    <property type="entry name" value="CBS_pair_CorC_HlyC_assoc"/>
    <property type="match status" value="1"/>
</dbReference>
<evidence type="ECO:0000256" key="7">
    <source>
        <dbReference type="ARBA" id="ARBA00023122"/>
    </source>
</evidence>
<evidence type="ECO:0000256" key="1">
    <source>
        <dbReference type="ARBA" id="ARBA00004651"/>
    </source>
</evidence>
<dbReference type="InterPro" id="IPR051676">
    <property type="entry name" value="UPF0053_domain"/>
</dbReference>
<dbReference type="Pfam" id="PF00571">
    <property type="entry name" value="CBS"/>
    <property type="match status" value="2"/>
</dbReference>
<dbReference type="InterPro" id="IPR046342">
    <property type="entry name" value="CBS_dom_sf"/>
</dbReference>
<dbReference type="FunFam" id="3.10.580.10:FF:000002">
    <property type="entry name" value="Magnesium/cobalt efflux protein CorC"/>
    <property type="match status" value="1"/>
</dbReference>
<reference evidence="14 15" key="1">
    <citation type="submission" date="2015-06" db="EMBL/GenBank/DDBJ databases">
        <title>Draft genome sequence of the purine-degrading Clostridium cylindrosporum HC-1 (DSM 605).</title>
        <authorList>
            <person name="Poehlein A."/>
            <person name="Schiel-Bengelsdorf B."/>
            <person name="Bengelsdorf F."/>
            <person name="Daniel R."/>
            <person name="Duerre P."/>
        </authorList>
    </citation>
    <scope>NUCLEOTIDE SEQUENCE [LARGE SCALE GENOMIC DNA]</scope>
    <source>
        <strain evidence="14 15">DSM 605</strain>
    </source>
</reference>
<dbReference type="SUPFAM" id="SSF56176">
    <property type="entry name" value="FAD-binding/transporter-associated domain-like"/>
    <property type="match status" value="1"/>
</dbReference>
<evidence type="ECO:0000256" key="5">
    <source>
        <dbReference type="ARBA" id="ARBA00022737"/>
    </source>
</evidence>
<evidence type="ECO:0000256" key="3">
    <source>
        <dbReference type="ARBA" id="ARBA00022475"/>
    </source>
</evidence>
<name>A0A0J8FZC9_CLOCY</name>
<evidence type="ECO:0000313" key="15">
    <source>
        <dbReference type="Proteomes" id="UP000036756"/>
    </source>
</evidence>
<proteinExistence type="inferred from homology"/>
<dbReference type="PANTHER" id="PTHR43099:SF2">
    <property type="entry name" value="UPF0053 PROTEIN YRKA"/>
    <property type="match status" value="1"/>
</dbReference>
<dbReference type="InterPro" id="IPR002550">
    <property type="entry name" value="CNNM"/>
</dbReference>
<dbReference type="SMART" id="SM01091">
    <property type="entry name" value="CorC_HlyC"/>
    <property type="match status" value="1"/>
</dbReference>
<feature type="domain" description="CNNM transmembrane" evidence="13">
    <location>
        <begin position="5"/>
        <end position="205"/>
    </location>
</feature>
<keyword evidence="5" id="KW-0677">Repeat</keyword>
<dbReference type="InterPro" id="IPR000644">
    <property type="entry name" value="CBS_dom"/>
</dbReference>
<dbReference type="Gene3D" id="3.10.580.10">
    <property type="entry name" value="CBS-domain"/>
    <property type="match status" value="1"/>
</dbReference>
<evidence type="ECO:0000256" key="9">
    <source>
        <dbReference type="PROSITE-ProRule" id="PRU00703"/>
    </source>
</evidence>
<dbReference type="InterPro" id="IPR044751">
    <property type="entry name" value="Ion_transp-like_CBS"/>
</dbReference>
<dbReference type="PROSITE" id="PS51371">
    <property type="entry name" value="CBS"/>
    <property type="match status" value="2"/>
</dbReference>
<dbReference type="InterPro" id="IPR005170">
    <property type="entry name" value="Transptr-assoc_dom"/>
</dbReference>
<evidence type="ECO:0000256" key="8">
    <source>
        <dbReference type="ARBA" id="ARBA00023136"/>
    </source>
</evidence>
<dbReference type="Proteomes" id="UP000036756">
    <property type="component" value="Unassembled WGS sequence"/>
</dbReference>
<evidence type="ECO:0000256" key="4">
    <source>
        <dbReference type="ARBA" id="ARBA00022692"/>
    </source>
</evidence>
<evidence type="ECO:0000259" key="13">
    <source>
        <dbReference type="PROSITE" id="PS51846"/>
    </source>
</evidence>
<dbReference type="GO" id="GO:0050660">
    <property type="term" value="F:flavin adenine dinucleotide binding"/>
    <property type="evidence" value="ECO:0007669"/>
    <property type="project" value="InterPro"/>
</dbReference>
<accession>A0A0J8FZC9</accession>
<evidence type="ECO:0000259" key="12">
    <source>
        <dbReference type="PROSITE" id="PS51371"/>
    </source>
</evidence>
<dbReference type="PROSITE" id="PS51846">
    <property type="entry name" value="CNNM"/>
    <property type="match status" value="1"/>
</dbReference>
<feature type="domain" description="CBS" evidence="12">
    <location>
        <begin position="224"/>
        <end position="287"/>
    </location>
</feature>
<keyword evidence="8 10" id="KW-0472">Membrane</keyword>
<evidence type="ECO:0000313" key="14">
    <source>
        <dbReference type="EMBL" id="KMT20966.1"/>
    </source>
</evidence>
<protein>
    <submittedName>
        <fullName evidence="14">Uncharacterized protein</fullName>
    </submittedName>
</protein>
<organism evidence="14 15">
    <name type="scientific">Clostridium cylindrosporum DSM 605</name>
    <dbReference type="NCBI Taxonomy" id="1121307"/>
    <lineage>
        <taxon>Bacteria</taxon>
        <taxon>Bacillati</taxon>
        <taxon>Bacillota</taxon>
        <taxon>Clostridia</taxon>
        <taxon>Eubacteriales</taxon>
        <taxon>Clostridiaceae</taxon>
        <taxon>Clostridium</taxon>
    </lineage>
</organism>
<dbReference type="Pfam" id="PF01595">
    <property type="entry name" value="CNNM"/>
    <property type="match status" value="1"/>
</dbReference>
<sequence length="435" mass="49005">MDDSSIISLLPQILFILILVLINAFFSAAEMAIVSVNKNKINILSEEGNRKALLLQKFLKEPSNFLATIQIGITFAGFFASASAATSISSYFSRFLKNLNIPYSSEISLVVITIAISYITLVLGELFPKRIALQNSESIAMFTVKPILFISKLTIPFVRLLSVSTNLLVRLFGLKTTDANDKLSREEIKYVLLSGKESGVINDTEEEMIHSIFDFDNTIAKEIMTPRTEVFLVNVKTPIKDIATALALEKFSRVPVYENNTDNIIGILYIKDLFEAFLNTGIENIDIKSIMRIPYFVPETKNIDDLFKELQETKNHMAILIDEYGGFSGIATTEDIIEEVMGNIFDEYDEQKSEIRKIDDHTYIVDGLLPIDEFNEYFDLNLESQTADTIGGFVLNLIGNIPTEGDNFSEEFGGIIFEVYEIDEKRIQSVKVTFK</sequence>
<keyword evidence="4 10" id="KW-0812">Transmembrane</keyword>
<evidence type="ECO:0000256" key="10">
    <source>
        <dbReference type="PROSITE-ProRule" id="PRU01193"/>
    </source>
</evidence>
<dbReference type="PATRIC" id="fig|1121307.3.peg.562"/>
<comment type="similarity">
    <text evidence="2">Belongs to the UPF0053 family.</text>
</comment>
<evidence type="ECO:0000256" key="6">
    <source>
        <dbReference type="ARBA" id="ARBA00022989"/>
    </source>
</evidence>
<dbReference type="EMBL" id="LFVU01000028">
    <property type="protein sequence ID" value="KMT20966.1"/>
    <property type="molecule type" value="Genomic_DNA"/>
</dbReference>
<gene>
    <name evidence="14" type="ORF">CLCY_1c02000</name>
</gene>
<dbReference type="STRING" id="1121307.CLCY_1c02000"/>
<comment type="subcellular location">
    <subcellularLocation>
        <location evidence="1">Cell membrane</location>
        <topology evidence="1">Multi-pass membrane protein</topology>
    </subcellularLocation>
</comment>
<evidence type="ECO:0000256" key="11">
    <source>
        <dbReference type="SAM" id="Phobius"/>
    </source>
</evidence>
<dbReference type="InterPro" id="IPR016169">
    <property type="entry name" value="FAD-bd_PCMH_sub2"/>
</dbReference>
<evidence type="ECO:0000256" key="2">
    <source>
        <dbReference type="ARBA" id="ARBA00006337"/>
    </source>
</evidence>
<dbReference type="Pfam" id="PF03471">
    <property type="entry name" value="CorC_HlyC"/>
    <property type="match status" value="1"/>
</dbReference>
<keyword evidence="3" id="KW-1003">Cell membrane</keyword>
<dbReference type="InterPro" id="IPR036318">
    <property type="entry name" value="FAD-bd_PCMH-like_sf"/>
</dbReference>
<feature type="transmembrane region" description="Helical" evidence="11">
    <location>
        <begin position="65"/>
        <end position="87"/>
    </location>
</feature>
<feature type="transmembrane region" description="Helical" evidence="11">
    <location>
        <begin position="107"/>
        <end position="127"/>
    </location>
</feature>
<keyword evidence="7 9" id="KW-0129">CBS domain</keyword>
<dbReference type="PANTHER" id="PTHR43099">
    <property type="entry name" value="UPF0053 PROTEIN YRKA"/>
    <property type="match status" value="1"/>
</dbReference>
<feature type="domain" description="CBS" evidence="12">
    <location>
        <begin position="290"/>
        <end position="347"/>
    </location>
</feature>